<name>A0A1X7CGW9_TRICW</name>
<dbReference type="Gene3D" id="3.40.50.10610">
    <property type="entry name" value="ABC-type transport auxiliary lipoprotein component"/>
    <property type="match status" value="1"/>
</dbReference>
<feature type="region of interest" description="Disordered" evidence="1">
    <location>
        <begin position="183"/>
        <end position="208"/>
    </location>
</feature>
<evidence type="ECO:0000256" key="1">
    <source>
        <dbReference type="SAM" id="MobiDB-lite"/>
    </source>
</evidence>
<gene>
    <name evidence="3" type="ORF">SAMN06295900_101364</name>
</gene>
<dbReference type="AlphaFoldDB" id="A0A1X7CGW9"/>
<dbReference type="SUPFAM" id="SSF159594">
    <property type="entry name" value="XCC0632-like"/>
    <property type="match status" value="1"/>
</dbReference>
<sequence>MSTSTWWRQPAPGAACSVAAAMRTMRTMRTMRAMRTMRTMRTIALAASLAALAGCAHSPPTRYYALEAIGPRVPPAAAPGGAMPAAPVQLTAVHIPAMLDRPEVVTRVAPNRLDVADDDRWAAPLAQMMRSVLAQDLLGRLPSGSFVLPDAPVPAGTHSLVVTVLALDADSNGRLSLQAGWSLSAPHATPSSSSSPHAVTLTAQGTGGGANDQAAALSRILAALADDIASALAREGAPRR</sequence>
<feature type="compositionally biased region" description="Low complexity" evidence="1">
    <location>
        <begin position="183"/>
        <end position="202"/>
    </location>
</feature>
<feature type="domain" description="ABC-type transport auxiliary lipoprotein component" evidence="2">
    <location>
        <begin position="73"/>
        <end position="229"/>
    </location>
</feature>
<protein>
    <recommendedName>
        <fullName evidence="2">ABC-type transport auxiliary lipoprotein component domain-containing protein</fullName>
    </recommendedName>
</protein>
<organism evidence="3 4">
    <name type="scientific">Trinickia caryophylli</name>
    <name type="common">Paraburkholderia caryophylli</name>
    <dbReference type="NCBI Taxonomy" id="28094"/>
    <lineage>
        <taxon>Bacteria</taxon>
        <taxon>Pseudomonadati</taxon>
        <taxon>Pseudomonadota</taxon>
        <taxon>Betaproteobacteria</taxon>
        <taxon>Burkholderiales</taxon>
        <taxon>Burkholderiaceae</taxon>
        <taxon>Trinickia</taxon>
    </lineage>
</organism>
<reference evidence="4" key="1">
    <citation type="submission" date="2017-04" db="EMBL/GenBank/DDBJ databases">
        <authorList>
            <person name="Varghese N."/>
            <person name="Submissions S."/>
        </authorList>
    </citation>
    <scope>NUCLEOTIDE SEQUENCE [LARGE SCALE GENOMIC DNA]</scope>
    <source>
        <strain evidence="4">Ballard 720</strain>
    </source>
</reference>
<keyword evidence="4" id="KW-1185">Reference proteome</keyword>
<evidence type="ECO:0000313" key="3">
    <source>
        <dbReference type="EMBL" id="SME96228.1"/>
    </source>
</evidence>
<dbReference type="RefSeq" id="WP_233211964.1">
    <property type="nucleotide sequence ID" value="NZ_BSQD01000001.1"/>
</dbReference>
<dbReference type="GeneID" id="95549160"/>
<accession>A0A1X7CGW9</accession>
<evidence type="ECO:0000313" key="4">
    <source>
        <dbReference type="Proteomes" id="UP000192911"/>
    </source>
</evidence>
<dbReference type="Proteomes" id="UP000192911">
    <property type="component" value="Unassembled WGS sequence"/>
</dbReference>
<proteinExistence type="predicted"/>
<dbReference type="EMBL" id="FXAH01000001">
    <property type="protein sequence ID" value="SME96228.1"/>
    <property type="molecule type" value="Genomic_DNA"/>
</dbReference>
<dbReference type="Pfam" id="PF03886">
    <property type="entry name" value="ABC_trans_aux"/>
    <property type="match status" value="1"/>
</dbReference>
<dbReference type="STRING" id="28094.SAMN06295900_101364"/>
<evidence type="ECO:0000259" key="2">
    <source>
        <dbReference type="Pfam" id="PF03886"/>
    </source>
</evidence>
<dbReference type="InterPro" id="IPR005586">
    <property type="entry name" value="ABC_trans_aux"/>
</dbReference>